<reference evidence="3 4" key="1">
    <citation type="submission" date="2019-03" db="EMBL/GenBank/DDBJ databases">
        <title>Nitrincola sp. nov. isolated from an Indian soda lake.</title>
        <authorList>
            <person name="Joshi A."/>
            <person name="Thite S.V."/>
            <person name="Joseph N."/>
            <person name="Dhotre D."/>
            <person name="Moorthy M."/>
            <person name="Shouche Y.S."/>
        </authorList>
    </citation>
    <scope>NUCLEOTIDE SEQUENCE [LARGE SCALE GENOMIC DNA]</scope>
    <source>
        <strain evidence="3 4">MEB193</strain>
    </source>
</reference>
<dbReference type="Proteomes" id="UP000325302">
    <property type="component" value="Unassembled WGS sequence"/>
</dbReference>
<proteinExistence type="predicted"/>
<keyword evidence="1" id="KW-0547">Nucleotide-binding</keyword>
<dbReference type="AlphaFoldDB" id="A0A5A9W672"/>
<name>A0A5A9W672_9GAMM</name>
<dbReference type="Pfam" id="PF07238">
    <property type="entry name" value="PilZ"/>
    <property type="match status" value="1"/>
</dbReference>
<keyword evidence="1" id="KW-0973">c-di-GMP</keyword>
<sequence length="124" mass="14474">MTTVDDRRRFTRIHFDAECEVRTARATCIMQLEDVSMRGVLLQTSSETGLILGDEVEINIYLANDVLIRIRAELRHIDAQRYGFFAREMDLESASHLRRLLELNLGEEALIERELEHLFEPDQI</sequence>
<dbReference type="InterPro" id="IPR027021">
    <property type="entry name" value="C-di-GMP_BP_PA4608"/>
</dbReference>
<evidence type="ECO:0000256" key="1">
    <source>
        <dbReference type="PIRNR" id="PIRNR028141"/>
    </source>
</evidence>
<dbReference type="InterPro" id="IPR009875">
    <property type="entry name" value="PilZ_domain"/>
</dbReference>
<gene>
    <name evidence="3" type="ORF">E1H14_00715</name>
</gene>
<comment type="function">
    <text evidence="1">Binds the second messenger bis-(3'-5') cyclic dimeric guanosine monophosphate (c-di-GMP). Can bind two c-di-GMP molecules per monomer. May play a role in bacterial second-messenger regulated processes. Binding to c-di-GMP induces a conformational change of the C- and N-termini resulting in the exposure of a highly negative surface on one side of the protein to a possible effector protein.</text>
</comment>
<evidence type="ECO:0000313" key="4">
    <source>
        <dbReference type="Proteomes" id="UP000325302"/>
    </source>
</evidence>
<feature type="domain" description="PilZ" evidence="2">
    <location>
        <begin position="6"/>
        <end position="102"/>
    </location>
</feature>
<dbReference type="OrthoDB" id="5298508at2"/>
<evidence type="ECO:0000259" key="2">
    <source>
        <dbReference type="Pfam" id="PF07238"/>
    </source>
</evidence>
<accession>A0A5A9W672</accession>
<organism evidence="3 4">
    <name type="scientific">Nitrincola tapanii</name>
    <dbReference type="NCBI Taxonomy" id="1708751"/>
    <lineage>
        <taxon>Bacteria</taxon>
        <taxon>Pseudomonadati</taxon>
        <taxon>Pseudomonadota</taxon>
        <taxon>Gammaproteobacteria</taxon>
        <taxon>Oceanospirillales</taxon>
        <taxon>Oceanospirillaceae</taxon>
        <taxon>Nitrincola</taxon>
    </lineage>
</organism>
<dbReference type="EMBL" id="SMRS01000001">
    <property type="protein sequence ID" value="KAA0876290.1"/>
    <property type="molecule type" value="Genomic_DNA"/>
</dbReference>
<evidence type="ECO:0000313" key="3">
    <source>
        <dbReference type="EMBL" id="KAA0876290.1"/>
    </source>
</evidence>
<comment type="caution">
    <text evidence="3">The sequence shown here is derived from an EMBL/GenBank/DDBJ whole genome shotgun (WGS) entry which is preliminary data.</text>
</comment>
<keyword evidence="4" id="KW-1185">Reference proteome</keyword>
<dbReference type="SUPFAM" id="SSF141371">
    <property type="entry name" value="PilZ domain-like"/>
    <property type="match status" value="1"/>
</dbReference>
<comment type="subunit">
    <text evidence="1">Monomer in both c-di-GMP-bound and free forms.</text>
</comment>
<dbReference type="PIRSF" id="PIRSF028141">
    <property type="entry name" value="C-di-GMP_BP_PA4608"/>
    <property type="match status" value="1"/>
</dbReference>
<dbReference type="Gene3D" id="2.40.10.220">
    <property type="entry name" value="predicted glycosyltransferase like domains"/>
    <property type="match status" value="1"/>
</dbReference>
<dbReference type="GO" id="GO:0035438">
    <property type="term" value="F:cyclic-di-GMP binding"/>
    <property type="evidence" value="ECO:0007669"/>
    <property type="project" value="InterPro"/>
</dbReference>
<protein>
    <recommendedName>
        <fullName evidence="1">Cyclic diguanosine monophosphate-binding protein</fullName>
        <shortName evidence="1">c-di-GMP-binding protein</shortName>
    </recommendedName>
    <alternativeName>
        <fullName evidence="1">Pilz domain-containing protein</fullName>
    </alternativeName>
</protein>
<dbReference type="RefSeq" id="WP_149389540.1">
    <property type="nucleotide sequence ID" value="NZ_SMRS01000001.1"/>
</dbReference>